<feature type="coiled-coil region" evidence="12">
    <location>
        <begin position="304"/>
        <end position="401"/>
    </location>
</feature>
<dbReference type="HOGENOM" id="CLU_009063_0_1_1"/>
<dbReference type="GeneTree" id="ENSGT00550000074816"/>
<keyword evidence="11" id="KW-0539">Nucleus</keyword>
<dbReference type="Ensembl" id="ENSSHAT00000001190.2">
    <property type="protein sequence ID" value="ENSSHAP00000001175.2"/>
    <property type="gene ID" value="ENSSHAG00000032002.1"/>
</dbReference>
<evidence type="ECO:0000256" key="4">
    <source>
        <dbReference type="ARBA" id="ARBA00022454"/>
    </source>
</evidence>
<evidence type="ECO:0000256" key="1">
    <source>
        <dbReference type="ARBA" id="ARBA00004123"/>
    </source>
</evidence>
<accession>G3VDC1</accession>
<sequence>MAQRNEDFAVPSTSGEARRGRPGPEGDLSEDTELVLFQNVAHESNIFQSIPGEVGIIESIELENFMGYSKLGPVRFGSHVNFVVGHDGKSALLAALIVGLGGKSLGLSFRQFVKEGKTSANISITLRNIGENAFKSEVFGDSITVQQCICVDRNPSHQLKDQAGKLVVSEGDELKAILDHFKIRVDNPLAILHQELGWQLLQIIDDGERYRLFLETTELERMREEYSEILEKKARNQQRIEEGKEQLEKLNCEITLVESRYHNLISMKDEVENLKREMAWAIVNETERDINEKIRNISVGEQHIIVLRQELELSKSRLSEAEKRLKATLKNIEKLNEDHTALQQEYTEAKENAKKIDMAYTQVKSLYNSSQNELNKLEKVARQLHDKIDNMKTSLELAELEKQKNISSLRERLKTIRAQECSLVQDTKLIHRTVEKDDEEHFRLKREESHVQEMLHEEQNQLRHWKDCKSEPMKRFGPQISALVEAVDDAHRQGHFTHKPLGPLGACIRLRDPEFALAIECCLRGLLLHFFCDNHNDELILQGLMKNFFPSGSPGPQIIVSAFDCELYDVTGRAADHPEFPTVLKALEIPEAVVANTLIDMKGIQSVLLVKSNSVAHAVMQGEAFPKNCQKILTACGDEVFEGCYSPCEKSRPTYLGDMDIEINNLEKEVENKTAQLSAFQQHINLLENDLKKNRETIDSHYKNIREMTVKRIDITSEMKDLDNKNENQPKEMSVLESEAQEIKENVNEIEKRIRTRKEELENLREVR</sequence>
<dbReference type="SUPFAM" id="SSF52540">
    <property type="entry name" value="P-loop containing nucleoside triphosphate hydrolases"/>
    <property type="match status" value="1"/>
</dbReference>
<comment type="subcellular location">
    <subcellularLocation>
        <location evidence="2">Chromosome</location>
    </subcellularLocation>
    <subcellularLocation>
        <location evidence="1">Nucleus</location>
    </subcellularLocation>
</comment>
<organism evidence="14 15">
    <name type="scientific">Sarcophilus harrisii</name>
    <name type="common">Tasmanian devil</name>
    <name type="synonym">Sarcophilus laniarius</name>
    <dbReference type="NCBI Taxonomy" id="9305"/>
    <lineage>
        <taxon>Eukaryota</taxon>
        <taxon>Metazoa</taxon>
        <taxon>Chordata</taxon>
        <taxon>Craniata</taxon>
        <taxon>Vertebrata</taxon>
        <taxon>Euteleostomi</taxon>
        <taxon>Mammalia</taxon>
        <taxon>Metatheria</taxon>
        <taxon>Dasyuromorphia</taxon>
        <taxon>Dasyuridae</taxon>
        <taxon>Sarcophilus</taxon>
    </lineage>
</organism>
<dbReference type="GO" id="GO:0030915">
    <property type="term" value="C:Smc5-Smc6 complex"/>
    <property type="evidence" value="ECO:0007669"/>
    <property type="project" value="TreeGrafter"/>
</dbReference>
<evidence type="ECO:0000256" key="12">
    <source>
        <dbReference type="SAM" id="Coils"/>
    </source>
</evidence>
<evidence type="ECO:0000256" key="3">
    <source>
        <dbReference type="ARBA" id="ARBA00006793"/>
    </source>
</evidence>
<dbReference type="GO" id="GO:0035861">
    <property type="term" value="C:site of double-strand break"/>
    <property type="evidence" value="ECO:0007669"/>
    <property type="project" value="TreeGrafter"/>
</dbReference>
<proteinExistence type="inferred from homology"/>
<dbReference type="AlphaFoldDB" id="G3VDC1"/>
<keyword evidence="4" id="KW-0158">Chromosome</keyword>
<feature type="coiled-coil region" evidence="12">
    <location>
        <begin position="219"/>
        <end position="260"/>
    </location>
</feature>
<dbReference type="InterPro" id="IPR027417">
    <property type="entry name" value="P-loop_NTPase"/>
</dbReference>
<evidence type="ECO:0000256" key="6">
    <source>
        <dbReference type="ARBA" id="ARBA00022763"/>
    </source>
</evidence>
<dbReference type="Gene3D" id="3.40.50.300">
    <property type="entry name" value="P-loop containing nucleotide triphosphate hydrolases"/>
    <property type="match status" value="1"/>
</dbReference>
<keyword evidence="15" id="KW-1185">Reference proteome</keyword>
<keyword evidence="10" id="KW-0234">DNA repair</keyword>
<dbReference type="GO" id="GO:0005524">
    <property type="term" value="F:ATP binding"/>
    <property type="evidence" value="ECO:0007669"/>
    <property type="project" value="UniProtKB-KW"/>
</dbReference>
<evidence type="ECO:0000313" key="15">
    <source>
        <dbReference type="Proteomes" id="UP000007648"/>
    </source>
</evidence>
<protein>
    <recommendedName>
        <fullName evidence="16">SMC hinge domain-containing protein</fullName>
    </recommendedName>
</protein>
<dbReference type="GO" id="GO:0000724">
    <property type="term" value="P:double-strand break repair via homologous recombination"/>
    <property type="evidence" value="ECO:0007669"/>
    <property type="project" value="TreeGrafter"/>
</dbReference>
<evidence type="ECO:0008006" key="16">
    <source>
        <dbReference type="Google" id="ProtNLM"/>
    </source>
</evidence>
<feature type="coiled-coil region" evidence="12">
    <location>
        <begin position="656"/>
        <end position="697"/>
    </location>
</feature>
<keyword evidence="8 12" id="KW-0175">Coiled coil</keyword>
<evidence type="ECO:0000256" key="11">
    <source>
        <dbReference type="ARBA" id="ARBA00023242"/>
    </source>
</evidence>
<evidence type="ECO:0000256" key="9">
    <source>
        <dbReference type="ARBA" id="ARBA00023172"/>
    </source>
</evidence>
<keyword evidence="6" id="KW-0227">DNA damage</keyword>
<dbReference type="GO" id="GO:0003697">
    <property type="term" value="F:single-stranded DNA binding"/>
    <property type="evidence" value="ECO:0007669"/>
    <property type="project" value="TreeGrafter"/>
</dbReference>
<reference evidence="14 15" key="1">
    <citation type="journal article" date="2011" name="Proc. Natl. Acad. Sci. U.S.A.">
        <title>Genetic diversity and population structure of the endangered marsupial Sarcophilus harrisii (Tasmanian devil).</title>
        <authorList>
            <person name="Miller W."/>
            <person name="Hayes V.M."/>
            <person name="Ratan A."/>
            <person name="Petersen D.C."/>
            <person name="Wittekindt N.E."/>
            <person name="Miller J."/>
            <person name="Walenz B."/>
            <person name="Knight J."/>
            <person name="Qi J."/>
            <person name="Zhao F."/>
            <person name="Wang Q."/>
            <person name="Bedoya-Reina O.C."/>
            <person name="Katiyar N."/>
            <person name="Tomsho L.P."/>
            <person name="Kasson L.M."/>
            <person name="Hardie R.A."/>
            <person name="Woodbridge P."/>
            <person name="Tindall E.A."/>
            <person name="Bertelsen M.F."/>
            <person name="Dixon D."/>
            <person name="Pyecroft S."/>
            <person name="Helgen K.M."/>
            <person name="Lesk A.M."/>
            <person name="Pringle T.H."/>
            <person name="Patterson N."/>
            <person name="Zhang Y."/>
            <person name="Kreiss A."/>
            <person name="Woods G.M."/>
            <person name="Jones M.E."/>
            <person name="Schuster S.C."/>
        </authorList>
    </citation>
    <scope>NUCLEOTIDE SEQUENCE [LARGE SCALE GENOMIC DNA]</scope>
</reference>
<evidence type="ECO:0000313" key="14">
    <source>
        <dbReference type="Ensembl" id="ENSSHAP00000001175.2"/>
    </source>
</evidence>
<dbReference type="InParanoid" id="G3VDC1"/>
<keyword evidence="5" id="KW-0547">Nucleotide-binding</keyword>
<name>G3VDC1_SARHA</name>
<evidence type="ECO:0000256" key="8">
    <source>
        <dbReference type="ARBA" id="ARBA00023054"/>
    </source>
</evidence>
<evidence type="ECO:0000256" key="10">
    <source>
        <dbReference type="ARBA" id="ARBA00023204"/>
    </source>
</evidence>
<dbReference type="PANTHER" id="PTHR19306:SF6">
    <property type="entry name" value="STRUCTURAL MAINTENANCE OF CHROMOSOMES PROTEIN 6"/>
    <property type="match status" value="1"/>
</dbReference>
<dbReference type="GO" id="GO:0003684">
    <property type="term" value="F:damaged DNA binding"/>
    <property type="evidence" value="ECO:0007669"/>
    <property type="project" value="TreeGrafter"/>
</dbReference>
<keyword evidence="9" id="KW-0233">DNA recombination</keyword>
<reference evidence="14" key="3">
    <citation type="submission" date="2025-09" db="UniProtKB">
        <authorList>
            <consortium name="Ensembl"/>
        </authorList>
    </citation>
    <scope>IDENTIFICATION</scope>
</reference>
<feature type="region of interest" description="Disordered" evidence="13">
    <location>
        <begin position="1"/>
        <end position="28"/>
    </location>
</feature>
<dbReference type="Proteomes" id="UP000007648">
    <property type="component" value="Unassembled WGS sequence"/>
</dbReference>
<evidence type="ECO:0000256" key="13">
    <source>
        <dbReference type="SAM" id="MobiDB-lite"/>
    </source>
</evidence>
<evidence type="ECO:0000256" key="2">
    <source>
        <dbReference type="ARBA" id="ARBA00004286"/>
    </source>
</evidence>
<evidence type="ECO:0000256" key="5">
    <source>
        <dbReference type="ARBA" id="ARBA00022741"/>
    </source>
</evidence>
<reference evidence="14" key="2">
    <citation type="submission" date="2025-08" db="UniProtKB">
        <authorList>
            <consortium name="Ensembl"/>
        </authorList>
    </citation>
    <scope>IDENTIFICATION</scope>
</reference>
<feature type="coiled-coil region" evidence="12">
    <location>
        <begin position="733"/>
        <end position="767"/>
    </location>
</feature>
<dbReference type="PANTHER" id="PTHR19306">
    <property type="entry name" value="STRUCTURAL MAINTENANCE OF CHROMOSOMES 5,6 SMC5, SMC6"/>
    <property type="match status" value="1"/>
</dbReference>
<comment type="similarity">
    <text evidence="3">Belongs to the SMC family. SMC6 subfamily.</text>
</comment>
<dbReference type="GO" id="GO:0005634">
    <property type="term" value="C:nucleus"/>
    <property type="evidence" value="ECO:0007669"/>
    <property type="project" value="UniProtKB-SubCell"/>
</dbReference>
<evidence type="ECO:0000256" key="7">
    <source>
        <dbReference type="ARBA" id="ARBA00022840"/>
    </source>
</evidence>
<dbReference type="Gene3D" id="1.10.287.1490">
    <property type="match status" value="1"/>
</dbReference>
<keyword evidence="7" id="KW-0067">ATP-binding</keyword>